<dbReference type="Proteomes" id="UP000772434">
    <property type="component" value="Unassembled WGS sequence"/>
</dbReference>
<feature type="compositionally biased region" description="Polar residues" evidence="1">
    <location>
        <begin position="189"/>
        <end position="199"/>
    </location>
</feature>
<name>A0A9P5TUZ2_9AGAR</name>
<reference evidence="2" key="1">
    <citation type="submission" date="2020-11" db="EMBL/GenBank/DDBJ databases">
        <authorList>
            <consortium name="DOE Joint Genome Institute"/>
            <person name="Ahrendt S."/>
            <person name="Riley R."/>
            <person name="Andreopoulos W."/>
            <person name="Labutti K."/>
            <person name="Pangilinan J."/>
            <person name="Ruiz-Duenas F.J."/>
            <person name="Barrasa J.M."/>
            <person name="Sanchez-Garcia M."/>
            <person name="Camarero S."/>
            <person name="Miyauchi S."/>
            <person name="Serrano A."/>
            <person name="Linde D."/>
            <person name="Babiker R."/>
            <person name="Drula E."/>
            <person name="Ayuso-Fernandez I."/>
            <person name="Pacheco R."/>
            <person name="Padilla G."/>
            <person name="Ferreira P."/>
            <person name="Barriuso J."/>
            <person name="Kellner H."/>
            <person name="Castanera R."/>
            <person name="Alfaro M."/>
            <person name="Ramirez L."/>
            <person name="Pisabarro A.G."/>
            <person name="Kuo A."/>
            <person name="Tritt A."/>
            <person name="Lipzen A."/>
            <person name="He G."/>
            <person name="Yan M."/>
            <person name="Ng V."/>
            <person name="Cullen D."/>
            <person name="Martin F."/>
            <person name="Rosso M.-N."/>
            <person name="Henrissat B."/>
            <person name="Hibbett D."/>
            <person name="Martinez A.T."/>
            <person name="Grigoriev I.V."/>
        </authorList>
    </citation>
    <scope>NUCLEOTIDE SEQUENCE</scope>
    <source>
        <strain evidence="2">AH 40177</strain>
    </source>
</reference>
<organism evidence="2 3">
    <name type="scientific">Rhodocollybia butyracea</name>
    <dbReference type="NCBI Taxonomy" id="206335"/>
    <lineage>
        <taxon>Eukaryota</taxon>
        <taxon>Fungi</taxon>
        <taxon>Dikarya</taxon>
        <taxon>Basidiomycota</taxon>
        <taxon>Agaricomycotina</taxon>
        <taxon>Agaricomycetes</taxon>
        <taxon>Agaricomycetidae</taxon>
        <taxon>Agaricales</taxon>
        <taxon>Marasmiineae</taxon>
        <taxon>Omphalotaceae</taxon>
        <taxon>Rhodocollybia</taxon>
    </lineage>
</organism>
<keyword evidence="3" id="KW-1185">Reference proteome</keyword>
<dbReference type="EMBL" id="JADNRY010001120">
    <property type="protein sequence ID" value="KAF9020848.1"/>
    <property type="molecule type" value="Genomic_DNA"/>
</dbReference>
<sequence>MIAVAVGSVKTGVPSIFYISGCHTILNLQKVKLASADANSSEPKKDIELTTIENGSTSIWDTRTFQIVEDDTITEPEQDADLSSSLEGGVVRGGRVTSDIIPDYALWNIESAVGVRRHLYASERVNYRVIPERTSKKRRKRMQVLVAQCYLQTKNCFRFSDLSSAAAYKSPSKKELGKRWSGPEWSAEDTASGNWARSD</sequence>
<gene>
    <name evidence="2" type="ORF">BDP27DRAFT_1411641</name>
</gene>
<proteinExistence type="predicted"/>
<dbReference type="OrthoDB" id="3206101at2759"/>
<evidence type="ECO:0000256" key="1">
    <source>
        <dbReference type="SAM" id="MobiDB-lite"/>
    </source>
</evidence>
<comment type="caution">
    <text evidence="2">The sequence shown here is derived from an EMBL/GenBank/DDBJ whole genome shotgun (WGS) entry which is preliminary data.</text>
</comment>
<evidence type="ECO:0000313" key="2">
    <source>
        <dbReference type="EMBL" id="KAF9020848.1"/>
    </source>
</evidence>
<feature type="region of interest" description="Disordered" evidence="1">
    <location>
        <begin position="167"/>
        <end position="199"/>
    </location>
</feature>
<accession>A0A9P5TUZ2</accession>
<protein>
    <submittedName>
        <fullName evidence="2">Uncharacterized protein</fullName>
    </submittedName>
</protein>
<evidence type="ECO:0000313" key="3">
    <source>
        <dbReference type="Proteomes" id="UP000772434"/>
    </source>
</evidence>
<dbReference type="AlphaFoldDB" id="A0A9P5TUZ2"/>